<evidence type="ECO:0000313" key="4">
    <source>
        <dbReference type="Proteomes" id="UP000727456"/>
    </source>
</evidence>
<dbReference type="InterPro" id="IPR003607">
    <property type="entry name" value="HD/PDEase_dom"/>
</dbReference>
<dbReference type="EMBL" id="JAAOZC010000001">
    <property type="protein sequence ID" value="NIJ06799.1"/>
    <property type="molecule type" value="Genomic_DNA"/>
</dbReference>
<proteinExistence type="predicted"/>
<dbReference type="Pfam" id="PF11871">
    <property type="entry name" value="DUF3391"/>
    <property type="match status" value="1"/>
</dbReference>
<evidence type="ECO:0000259" key="2">
    <source>
        <dbReference type="PROSITE" id="PS51832"/>
    </source>
</evidence>
<dbReference type="SMART" id="SM00471">
    <property type="entry name" value="HDc"/>
    <property type="match status" value="1"/>
</dbReference>
<dbReference type="PANTHER" id="PTHR43155:SF2">
    <property type="entry name" value="CYCLIC DI-GMP PHOSPHODIESTERASE PA4108"/>
    <property type="match status" value="1"/>
</dbReference>
<keyword evidence="4" id="KW-1185">Reference proteome</keyword>
<dbReference type="PROSITE" id="PS51832">
    <property type="entry name" value="HD_GYP"/>
    <property type="match status" value="1"/>
</dbReference>
<name>A0ABX0TRM4_9SPHN</name>
<dbReference type="SUPFAM" id="SSF109604">
    <property type="entry name" value="HD-domain/PDEase-like"/>
    <property type="match status" value="1"/>
</dbReference>
<feature type="compositionally biased region" description="Basic and acidic residues" evidence="1">
    <location>
        <begin position="56"/>
        <end position="71"/>
    </location>
</feature>
<feature type="domain" description="HD-GYP" evidence="2">
    <location>
        <begin position="157"/>
        <end position="352"/>
    </location>
</feature>
<dbReference type="CDD" id="cd00077">
    <property type="entry name" value="HDc"/>
    <property type="match status" value="1"/>
</dbReference>
<dbReference type="InterPro" id="IPR021812">
    <property type="entry name" value="DUF3391"/>
</dbReference>
<comment type="caution">
    <text evidence="3">The sequence shown here is derived from an EMBL/GenBank/DDBJ whole genome shotgun (WGS) entry which is preliminary data.</text>
</comment>
<dbReference type="Gene3D" id="1.10.3210.10">
    <property type="entry name" value="Hypothetical protein af1432"/>
    <property type="match status" value="1"/>
</dbReference>
<feature type="region of interest" description="Disordered" evidence="1">
    <location>
        <begin position="56"/>
        <end position="89"/>
    </location>
</feature>
<accession>A0ABX0TRM4</accession>
<dbReference type="Pfam" id="PF13487">
    <property type="entry name" value="HD_5"/>
    <property type="match status" value="1"/>
</dbReference>
<evidence type="ECO:0000313" key="3">
    <source>
        <dbReference type="EMBL" id="NIJ06799.1"/>
    </source>
</evidence>
<gene>
    <name evidence="3" type="ORF">FHS31_000381</name>
</gene>
<dbReference type="InterPro" id="IPR006675">
    <property type="entry name" value="HDIG_dom"/>
</dbReference>
<dbReference type="NCBIfam" id="TIGR00277">
    <property type="entry name" value="HDIG"/>
    <property type="match status" value="1"/>
</dbReference>
<sequence length="453" mass="49558">MKRRIELHQLRMGMYVVGFEGSWLKHPFWRKGFVVHDEELLRRIADSEVDAVLIDDERGLGPDPSQDRPIAELDAPQPIGAASPLPKRAPDETLRAMLTPKRTVRGVSAPGDAGEIARATETVRRSKQAVMAMFRDARLGRAIRPNDVAPLVEEIAASVERDASAMLKVTRLKNKNEYTYLHSVAVCALMINLGRELGLDDSSTHDIGMAGLLHDIGKMAVPDAILEKPGSLTSDEFDLIRNHPAAGHALLAEAEGAPPIALDVCLHHHERIDGKGYPFGLSGERLSLHARMGAVCDVYDAITSNRPYKAGWQPTDALSKMLDWDGHFDPAILQAFIHSIGIYPVGALVRLRTNRLGIVTGGNPADPLLPKVRAFYSTTERELVRFEELTCSLSLRGDNIVGVESGEAWFGTGWSVLRALVLDGRMPDPRLLVAASAGHPFENDAPQPSLWSA</sequence>
<dbReference type="PANTHER" id="PTHR43155">
    <property type="entry name" value="CYCLIC DI-GMP PHOSPHODIESTERASE PA4108-RELATED"/>
    <property type="match status" value="1"/>
</dbReference>
<evidence type="ECO:0000256" key="1">
    <source>
        <dbReference type="SAM" id="MobiDB-lite"/>
    </source>
</evidence>
<dbReference type="Proteomes" id="UP000727456">
    <property type="component" value="Unassembled WGS sequence"/>
</dbReference>
<dbReference type="RefSeq" id="WP_167071465.1">
    <property type="nucleotide sequence ID" value="NZ_JAAOZC010000001.1"/>
</dbReference>
<dbReference type="InterPro" id="IPR037522">
    <property type="entry name" value="HD_GYP_dom"/>
</dbReference>
<reference evidence="3 4" key="1">
    <citation type="submission" date="2020-03" db="EMBL/GenBank/DDBJ databases">
        <title>Genomic Encyclopedia of Type Strains, Phase III (KMG-III): the genomes of soil and plant-associated and newly described type strains.</title>
        <authorList>
            <person name="Whitman W."/>
        </authorList>
    </citation>
    <scope>NUCLEOTIDE SEQUENCE [LARGE SCALE GENOMIC DNA]</scope>
    <source>
        <strain evidence="3 4">CECT 8804</strain>
    </source>
</reference>
<organism evidence="3 4">
    <name type="scientific">Sphingomonas vulcanisoli</name>
    <dbReference type="NCBI Taxonomy" id="1658060"/>
    <lineage>
        <taxon>Bacteria</taxon>
        <taxon>Pseudomonadati</taxon>
        <taxon>Pseudomonadota</taxon>
        <taxon>Alphaproteobacteria</taxon>
        <taxon>Sphingomonadales</taxon>
        <taxon>Sphingomonadaceae</taxon>
        <taxon>Sphingomonas</taxon>
    </lineage>
</organism>
<protein>
    <submittedName>
        <fullName evidence="3">Nucleotidyltransferase with HDIG domain</fullName>
    </submittedName>
</protein>